<feature type="compositionally biased region" description="Polar residues" evidence="11">
    <location>
        <begin position="257"/>
        <end position="283"/>
    </location>
</feature>
<comment type="subcellular location">
    <subcellularLocation>
        <location evidence="1">Nucleus</location>
    </subcellularLocation>
</comment>
<evidence type="ECO:0000259" key="13">
    <source>
        <dbReference type="PROSITE" id="PS00434"/>
    </source>
</evidence>
<evidence type="ECO:0000313" key="14">
    <source>
        <dbReference type="EMBL" id="KAK7406163.1"/>
    </source>
</evidence>
<dbReference type="Proteomes" id="UP001386955">
    <property type="component" value="Unassembled WGS sequence"/>
</dbReference>
<evidence type="ECO:0000256" key="7">
    <source>
        <dbReference type="ARBA" id="ARBA00023163"/>
    </source>
</evidence>
<feature type="transmembrane region" description="Helical" evidence="12">
    <location>
        <begin position="31"/>
        <end position="51"/>
    </location>
</feature>
<evidence type="ECO:0000256" key="9">
    <source>
        <dbReference type="RuleBase" id="RU004020"/>
    </source>
</evidence>
<evidence type="ECO:0000256" key="4">
    <source>
        <dbReference type="ARBA" id="ARBA00023015"/>
    </source>
</evidence>
<reference evidence="14 15" key="1">
    <citation type="submission" date="2024-01" db="EMBL/GenBank/DDBJ databases">
        <title>The genomes of 5 underutilized Papilionoideae crops provide insights into root nodulation and disease resistanc.</title>
        <authorList>
            <person name="Jiang F."/>
        </authorList>
    </citation>
    <scope>NUCLEOTIDE SEQUENCE [LARGE SCALE GENOMIC DNA]</scope>
    <source>
        <strain evidence="14">DUOXIRENSHENG_FW03</strain>
        <tissue evidence="14">Leaves</tissue>
    </source>
</reference>
<dbReference type="GO" id="GO:0000978">
    <property type="term" value="F:RNA polymerase II cis-regulatory region sequence-specific DNA binding"/>
    <property type="evidence" value="ECO:0007669"/>
    <property type="project" value="TreeGrafter"/>
</dbReference>
<gene>
    <name evidence="14" type="ORF">VNO78_07783</name>
</gene>
<feature type="domain" description="HSF-type DNA-binding" evidence="13">
    <location>
        <begin position="171"/>
        <end position="195"/>
    </location>
</feature>
<accession>A0AAN9XSD7</accession>
<comment type="subunit">
    <text evidence="2">Homotrimer.</text>
</comment>
<dbReference type="SUPFAM" id="SSF46785">
    <property type="entry name" value="Winged helix' DNA-binding domain"/>
    <property type="match status" value="1"/>
</dbReference>
<dbReference type="InterPro" id="IPR036388">
    <property type="entry name" value="WH-like_DNA-bd_sf"/>
</dbReference>
<dbReference type="PRINTS" id="PR00056">
    <property type="entry name" value="HSFDOMAIN"/>
</dbReference>
<keyword evidence="3" id="KW-0597">Phosphoprotein</keyword>
<dbReference type="Gene3D" id="1.10.10.10">
    <property type="entry name" value="Winged helix-like DNA-binding domain superfamily/Winged helix DNA-binding domain"/>
    <property type="match status" value="1"/>
</dbReference>
<dbReference type="PROSITE" id="PS00434">
    <property type="entry name" value="HSF_DOMAIN"/>
    <property type="match status" value="1"/>
</dbReference>
<feature type="region of interest" description="Disordered" evidence="11">
    <location>
        <begin position="404"/>
        <end position="455"/>
    </location>
</feature>
<keyword evidence="5" id="KW-0346">Stress response</keyword>
<comment type="caution">
    <text evidence="14">The sequence shown here is derived from an EMBL/GenBank/DDBJ whole genome shotgun (WGS) entry which is preliminary data.</text>
</comment>
<evidence type="ECO:0000256" key="2">
    <source>
        <dbReference type="ARBA" id="ARBA00011233"/>
    </source>
</evidence>
<keyword evidence="12" id="KW-0812">Transmembrane</keyword>
<keyword evidence="10" id="KW-0175">Coiled coil</keyword>
<keyword evidence="12" id="KW-1133">Transmembrane helix</keyword>
<dbReference type="Pfam" id="PF00447">
    <property type="entry name" value="HSF_DNA-bind"/>
    <property type="match status" value="1"/>
</dbReference>
<evidence type="ECO:0000256" key="11">
    <source>
        <dbReference type="SAM" id="MobiDB-lite"/>
    </source>
</evidence>
<feature type="compositionally biased region" description="Basic and acidic residues" evidence="11">
    <location>
        <begin position="446"/>
        <end position="455"/>
    </location>
</feature>
<dbReference type="PANTHER" id="PTHR10015:SF169">
    <property type="entry name" value="HEAT STRESS TRANSCRIPTION FACTOR B-2B"/>
    <property type="match status" value="1"/>
</dbReference>
<feature type="coiled-coil region" evidence="10">
    <location>
        <begin position="287"/>
        <end position="314"/>
    </location>
</feature>
<protein>
    <recommendedName>
        <fullName evidence="13">HSF-type DNA-binding domain-containing protein</fullName>
    </recommendedName>
</protein>
<dbReference type="GO" id="GO:0006357">
    <property type="term" value="P:regulation of transcription by RNA polymerase II"/>
    <property type="evidence" value="ECO:0007669"/>
    <property type="project" value="TreeGrafter"/>
</dbReference>
<dbReference type="GO" id="GO:0003700">
    <property type="term" value="F:DNA-binding transcription factor activity"/>
    <property type="evidence" value="ECO:0007669"/>
    <property type="project" value="InterPro"/>
</dbReference>
<evidence type="ECO:0000256" key="12">
    <source>
        <dbReference type="SAM" id="Phobius"/>
    </source>
</evidence>
<keyword evidence="4" id="KW-0805">Transcription regulation</keyword>
<evidence type="ECO:0000256" key="6">
    <source>
        <dbReference type="ARBA" id="ARBA00023125"/>
    </source>
</evidence>
<dbReference type="InterPro" id="IPR036390">
    <property type="entry name" value="WH_DNA-bd_sf"/>
</dbReference>
<name>A0AAN9XSD7_PSOTE</name>
<dbReference type="SMART" id="SM00415">
    <property type="entry name" value="HSF"/>
    <property type="match status" value="1"/>
</dbReference>
<comment type="similarity">
    <text evidence="9">Belongs to the HSF family.</text>
</comment>
<evidence type="ECO:0000313" key="15">
    <source>
        <dbReference type="Proteomes" id="UP001386955"/>
    </source>
</evidence>
<dbReference type="EMBL" id="JAYMYS010000002">
    <property type="protein sequence ID" value="KAK7406163.1"/>
    <property type="molecule type" value="Genomic_DNA"/>
</dbReference>
<evidence type="ECO:0000256" key="10">
    <source>
        <dbReference type="SAM" id="Coils"/>
    </source>
</evidence>
<keyword evidence="6" id="KW-0238">DNA-binding</keyword>
<evidence type="ECO:0000256" key="5">
    <source>
        <dbReference type="ARBA" id="ARBA00023016"/>
    </source>
</evidence>
<organism evidence="14 15">
    <name type="scientific">Psophocarpus tetragonolobus</name>
    <name type="common">Winged bean</name>
    <name type="synonym">Dolichos tetragonolobus</name>
    <dbReference type="NCBI Taxonomy" id="3891"/>
    <lineage>
        <taxon>Eukaryota</taxon>
        <taxon>Viridiplantae</taxon>
        <taxon>Streptophyta</taxon>
        <taxon>Embryophyta</taxon>
        <taxon>Tracheophyta</taxon>
        <taxon>Spermatophyta</taxon>
        <taxon>Magnoliopsida</taxon>
        <taxon>eudicotyledons</taxon>
        <taxon>Gunneridae</taxon>
        <taxon>Pentapetalae</taxon>
        <taxon>rosids</taxon>
        <taxon>fabids</taxon>
        <taxon>Fabales</taxon>
        <taxon>Fabaceae</taxon>
        <taxon>Papilionoideae</taxon>
        <taxon>50 kb inversion clade</taxon>
        <taxon>NPAAA clade</taxon>
        <taxon>indigoferoid/millettioid clade</taxon>
        <taxon>Phaseoleae</taxon>
        <taxon>Psophocarpus</taxon>
    </lineage>
</organism>
<dbReference type="InterPro" id="IPR000232">
    <property type="entry name" value="HSF_DNA-bd"/>
</dbReference>
<dbReference type="AlphaFoldDB" id="A0AAN9XSD7"/>
<keyword evidence="8" id="KW-0539">Nucleus</keyword>
<keyword evidence="7" id="KW-0804">Transcription</keyword>
<evidence type="ECO:0000256" key="1">
    <source>
        <dbReference type="ARBA" id="ARBA00004123"/>
    </source>
</evidence>
<dbReference type="GO" id="GO:0005634">
    <property type="term" value="C:nucleus"/>
    <property type="evidence" value="ECO:0007669"/>
    <property type="project" value="UniProtKB-SubCell"/>
</dbReference>
<dbReference type="FunFam" id="1.10.10.10:FF:000037">
    <property type="entry name" value="Heat stress transcription factor B-4"/>
    <property type="match status" value="1"/>
</dbReference>
<proteinExistence type="inferred from homology"/>
<evidence type="ECO:0000256" key="3">
    <source>
        <dbReference type="ARBA" id="ARBA00022553"/>
    </source>
</evidence>
<feature type="region of interest" description="Disordered" evidence="11">
    <location>
        <begin position="255"/>
        <end position="283"/>
    </location>
</feature>
<dbReference type="PANTHER" id="PTHR10015">
    <property type="entry name" value="HEAT SHOCK TRANSCRIPTION FACTOR"/>
    <property type="match status" value="1"/>
</dbReference>
<feature type="compositionally biased region" description="Polar residues" evidence="11">
    <location>
        <begin position="417"/>
        <end position="426"/>
    </location>
</feature>
<keyword evidence="15" id="KW-1185">Reference proteome</keyword>
<sequence>MQVGVGARDANPDVIIKSATRVNKIRRHNRLLTSISISLWAPPFFLFFSFLFPFHSRTHGRPLFSFPILSIILVSPPKLLETKNLPSLSASHRFMPFIFIKDLVAKLMAPLPAEQTGESAPTESQRSIPTPFLTKTYQLVDDPSADDLISWNEDGTSFIVWRPAEFARDLLPKYFKHNNFSSFVRQLNTYGFRKVVPDRWEFANDCFRRGERGLLRDIQRRKILPVLPPATPAAVTANTVTVAVAAPAVRAVSPTTSGDEQVLSSNSSPIAGNNNNTVHRTTSCTTAPELLEENERLRNENMQLSHELSQLKGLCNNILALMTNYASGFSRQQLESSTSAVRTVPVPEGKALELLPAKHVSSAEDALHASGAAGAAAGATGNAAEGEVPKLFGVSIGLKRCRKECEGEAEGEEHTRAQTQTQSSQEPDGGSDLKSEPLDGDDSDDQDPRWLELGK</sequence>
<evidence type="ECO:0000256" key="8">
    <source>
        <dbReference type="ARBA" id="ARBA00023242"/>
    </source>
</evidence>
<keyword evidence="12" id="KW-0472">Membrane</keyword>